<dbReference type="OrthoDB" id="9765468at2"/>
<dbReference type="PANTHER" id="PTHR43615:SF1">
    <property type="entry name" value="PPDK_N DOMAIN-CONTAINING PROTEIN"/>
    <property type="match status" value="1"/>
</dbReference>
<dbReference type="Gene3D" id="3.50.30.10">
    <property type="entry name" value="Phosphohistidine domain"/>
    <property type="match status" value="1"/>
</dbReference>
<gene>
    <name evidence="3" type="ORF">C7C56_026995</name>
</gene>
<reference evidence="3 4" key="1">
    <citation type="submission" date="2018-04" db="EMBL/GenBank/DDBJ databases">
        <title>Massilia violaceinigra sp. nov., a novel purple-pigmented bacterium isolated from Tianshan glacier, Xinjiang, China.</title>
        <authorList>
            <person name="Wang H."/>
        </authorList>
    </citation>
    <scope>NUCLEOTIDE SEQUENCE [LARGE SCALE GENOMIC DNA]</scope>
    <source>
        <strain evidence="3 4">B448-2</strain>
    </source>
</reference>
<dbReference type="EMBL" id="PXWF02000339">
    <property type="protein sequence ID" value="PWF39448.1"/>
    <property type="molecule type" value="Genomic_DNA"/>
</dbReference>
<evidence type="ECO:0000313" key="3">
    <source>
        <dbReference type="EMBL" id="PWF39448.1"/>
    </source>
</evidence>
<dbReference type="AlphaFoldDB" id="A0A2U2H9V8"/>
<dbReference type="Proteomes" id="UP000241421">
    <property type="component" value="Unassembled WGS sequence"/>
</dbReference>
<dbReference type="Pfam" id="PF00391">
    <property type="entry name" value="PEP-utilizers"/>
    <property type="match status" value="1"/>
</dbReference>
<dbReference type="GO" id="GO:0005524">
    <property type="term" value="F:ATP binding"/>
    <property type="evidence" value="ECO:0007669"/>
    <property type="project" value="InterPro"/>
</dbReference>
<dbReference type="RefSeq" id="WP_106760426.1">
    <property type="nucleotide sequence ID" value="NZ_PXWF02000339.1"/>
</dbReference>
<dbReference type="SUPFAM" id="SSF52009">
    <property type="entry name" value="Phosphohistidine domain"/>
    <property type="match status" value="1"/>
</dbReference>
<dbReference type="Gene3D" id="3.30.470.20">
    <property type="entry name" value="ATP-grasp fold, B domain"/>
    <property type="match status" value="1"/>
</dbReference>
<organism evidence="3 4">
    <name type="scientific">Massilia glaciei</name>
    <dbReference type="NCBI Taxonomy" id="1524097"/>
    <lineage>
        <taxon>Bacteria</taxon>
        <taxon>Pseudomonadati</taxon>
        <taxon>Pseudomonadota</taxon>
        <taxon>Betaproteobacteria</taxon>
        <taxon>Burkholderiales</taxon>
        <taxon>Oxalobacteraceae</taxon>
        <taxon>Telluria group</taxon>
        <taxon>Massilia</taxon>
    </lineage>
</organism>
<evidence type="ECO:0008006" key="5">
    <source>
        <dbReference type="Google" id="ProtNLM"/>
    </source>
</evidence>
<protein>
    <recommendedName>
        <fullName evidence="5">Phosphoenolpyruvate synthase</fullName>
    </recommendedName>
</protein>
<evidence type="ECO:0000259" key="1">
    <source>
        <dbReference type="Pfam" id="PF00391"/>
    </source>
</evidence>
<dbReference type="InterPro" id="IPR051549">
    <property type="entry name" value="PEP_Utilizing_Enz"/>
</dbReference>
<feature type="domain" description="PEP-utilising enzyme mobile" evidence="1">
    <location>
        <begin position="809"/>
        <end position="880"/>
    </location>
</feature>
<comment type="caution">
    <text evidence="3">The sequence shown here is derived from an EMBL/GenBank/DDBJ whole genome shotgun (WGS) entry which is preliminary data.</text>
</comment>
<dbReference type="InterPro" id="IPR036637">
    <property type="entry name" value="Phosphohistidine_dom_sf"/>
</dbReference>
<proteinExistence type="predicted"/>
<dbReference type="Gene3D" id="3.30.1490.20">
    <property type="entry name" value="ATP-grasp fold, A domain"/>
    <property type="match status" value="1"/>
</dbReference>
<dbReference type="SUPFAM" id="SSF56059">
    <property type="entry name" value="Glutathione synthetase ATP-binding domain-like"/>
    <property type="match status" value="1"/>
</dbReference>
<dbReference type="GO" id="GO:0016301">
    <property type="term" value="F:kinase activity"/>
    <property type="evidence" value="ECO:0007669"/>
    <property type="project" value="InterPro"/>
</dbReference>
<dbReference type="Pfam" id="PF01326">
    <property type="entry name" value="PPDK_N"/>
    <property type="match status" value="1"/>
</dbReference>
<sequence length="886" mass="95695">MKPASEHFVFIPNLAPAPVGEIGGKAHSLQRMAAAGLPVPPALVLGTGFFAPWFDALALLPGWRALAAGAPAQWPALCAALKAEALALPLTGAQRQALSAIHAQTLMSVTGQRYAVRSSSPEEDTAASSFAGVYETELGVAPGELEGAIRRCFASALDARVLAYKQARGVAPHQPRIAVIVQLQLDSEVAGVGFSINPLSNDYDEAVIDANWGLGESVVDGAAAADHFIVDKVTGAVQTRQLGAKQLAVVLADGGGTATRADARADEYCLSDSQLTELTAMLCRLEALYGHPVDMEWAYAGGKLFVLQARPITTWVPLPPEMMTAPGARRRLYMDIALSKGVTVNAPISPIGLDWMGGGIGQLVRHCFGGGGFELARPDGLMYLGGARMYINLSNLLWMCSPQQLARSNTATDKIMADILGAIDVPKYKSATRPAWRLAAMKAAPRALWRLRRPLWRALRHLLAPHGTHRLYLRECAAYEALYSGAHDDSVPLGEFERRYGAPSTASIIDVAMPALAMGILAQGAARMLARKNSPEELELAGRLTRGIGGNVVVDMGILIFRMARMLDAADYADLPALAARIGRRQMAPGFLDAWDRFMARFGCRGPGEMDLANAHYADDPLIVLRQMSFMATGGGDFDPEAMHARLKGEREQAYVALMERFGWFRRPLLRRVNTVIELCGGARDTPKHYNLMYQRALRARLLDEGRRLVQCGRLDRPEQIFELTAADLAGATRDDALDLRVRAGGRMRFFRLLADHVRNFPAVIDSRGRILRAPRPPERPGELVGIAVSPGRATGRVKILRNAHEKAIEKGDVLVAFTTDPGWTPLFVNAVAVVLEVGGVLQHGAVVAREYGKPCVVGIGDVLTRLHDGQMVEVDGTTGVVRIIS</sequence>
<evidence type="ECO:0000313" key="4">
    <source>
        <dbReference type="Proteomes" id="UP000241421"/>
    </source>
</evidence>
<accession>A0A2U2H9V8</accession>
<feature type="domain" description="Pyruvate phosphate dikinase AMP/ATP-binding" evidence="2">
    <location>
        <begin position="21"/>
        <end position="315"/>
    </location>
</feature>
<dbReference type="InterPro" id="IPR013815">
    <property type="entry name" value="ATP_grasp_subdomain_1"/>
</dbReference>
<keyword evidence="4" id="KW-1185">Reference proteome</keyword>
<dbReference type="InterPro" id="IPR002192">
    <property type="entry name" value="PPDK_AMP/ATP-bd"/>
</dbReference>
<evidence type="ECO:0000259" key="2">
    <source>
        <dbReference type="Pfam" id="PF01326"/>
    </source>
</evidence>
<dbReference type="InterPro" id="IPR008279">
    <property type="entry name" value="PEP-util_enz_mobile_dom"/>
</dbReference>
<dbReference type="PANTHER" id="PTHR43615">
    <property type="entry name" value="PHOSPHOENOLPYRUVATE SYNTHASE-RELATED"/>
    <property type="match status" value="1"/>
</dbReference>
<name>A0A2U2H9V8_9BURK</name>